<dbReference type="InterPro" id="IPR036322">
    <property type="entry name" value="WD40_repeat_dom_sf"/>
</dbReference>
<evidence type="ECO:0000313" key="5">
    <source>
        <dbReference type="Proteomes" id="UP001460270"/>
    </source>
</evidence>
<dbReference type="GO" id="GO:0003723">
    <property type="term" value="F:RNA binding"/>
    <property type="evidence" value="ECO:0007669"/>
    <property type="project" value="InterPro"/>
</dbReference>
<organism evidence="4 5">
    <name type="scientific">Mugilogobius chulae</name>
    <name type="common">yellowstripe goby</name>
    <dbReference type="NCBI Taxonomy" id="88201"/>
    <lineage>
        <taxon>Eukaryota</taxon>
        <taxon>Metazoa</taxon>
        <taxon>Chordata</taxon>
        <taxon>Craniata</taxon>
        <taxon>Vertebrata</taxon>
        <taxon>Euteleostomi</taxon>
        <taxon>Actinopterygii</taxon>
        <taxon>Neopterygii</taxon>
        <taxon>Teleostei</taxon>
        <taxon>Neoteleostei</taxon>
        <taxon>Acanthomorphata</taxon>
        <taxon>Gobiaria</taxon>
        <taxon>Gobiiformes</taxon>
        <taxon>Gobioidei</taxon>
        <taxon>Gobiidae</taxon>
        <taxon>Gobionellinae</taxon>
        <taxon>Mugilogobius</taxon>
    </lineage>
</organism>
<feature type="compositionally biased region" description="Polar residues" evidence="1">
    <location>
        <begin position="497"/>
        <end position="522"/>
    </location>
</feature>
<feature type="compositionally biased region" description="Polar residues" evidence="1">
    <location>
        <begin position="670"/>
        <end position="686"/>
    </location>
</feature>
<evidence type="ECO:0000256" key="2">
    <source>
        <dbReference type="SAM" id="Phobius"/>
    </source>
</evidence>
<feature type="compositionally biased region" description="Basic and acidic residues" evidence="1">
    <location>
        <begin position="604"/>
        <end position="614"/>
    </location>
</feature>
<feature type="compositionally biased region" description="Basic and acidic residues" evidence="1">
    <location>
        <begin position="281"/>
        <end position="292"/>
    </location>
</feature>
<feature type="domain" description="C2H2-type" evidence="3">
    <location>
        <begin position="984"/>
        <end position="1007"/>
    </location>
</feature>
<evidence type="ECO:0000259" key="3">
    <source>
        <dbReference type="PROSITE" id="PS00028"/>
    </source>
</evidence>
<dbReference type="SMART" id="SM00355">
    <property type="entry name" value="ZnF_C2H2"/>
    <property type="match status" value="3"/>
</dbReference>
<keyword evidence="2" id="KW-0812">Transmembrane</keyword>
<feature type="compositionally biased region" description="Acidic residues" evidence="1">
    <location>
        <begin position="615"/>
        <end position="624"/>
    </location>
</feature>
<proteinExistence type="predicted"/>
<comment type="caution">
    <text evidence="4">The sequence shown here is derived from an EMBL/GenBank/DDBJ whole genome shotgun (WGS) entry which is preliminary data.</text>
</comment>
<feature type="region of interest" description="Disordered" evidence="1">
    <location>
        <begin position="592"/>
        <end position="692"/>
    </location>
</feature>
<dbReference type="SMART" id="SM00320">
    <property type="entry name" value="WD40"/>
    <property type="match status" value="7"/>
</dbReference>
<reference evidence="5" key="1">
    <citation type="submission" date="2024-04" db="EMBL/GenBank/DDBJ databases">
        <title>Salinicola lusitanus LLJ914,a marine bacterium isolated from the Okinawa Trough.</title>
        <authorList>
            <person name="Li J."/>
        </authorList>
    </citation>
    <scope>NUCLEOTIDE SEQUENCE [LARGE SCALE GENOMIC DNA]</scope>
</reference>
<dbReference type="GO" id="GO:0008286">
    <property type="term" value="P:insulin receptor signaling pathway"/>
    <property type="evidence" value="ECO:0007669"/>
    <property type="project" value="TreeGrafter"/>
</dbReference>
<dbReference type="GO" id="GO:0017124">
    <property type="term" value="F:SH3 domain binding"/>
    <property type="evidence" value="ECO:0007669"/>
    <property type="project" value="TreeGrafter"/>
</dbReference>
<dbReference type="Gene3D" id="2.130.10.10">
    <property type="entry name" value="YVTN repeat-like/Quinoprotein amine dehydrogenase"/>
    <property type="match status" value="3"/>
</dbReference>
<evidence type="ECO:0000313" key="4">
    <source>
        <dbReference type="EMBL" id="KAK7907666.1"/>
    </source>
</evidence>
<feature type="region of interest" description="Disordered" evidence="1">
    <location>
        <begin position="547"/>
        <end position="575"/>
    </location>
</feature>
<feature type="region of interest" description="Disordered" evidence="1">
    <location>
        <begin position="121"/>
        <end position="154"/>
    </location>
</feature>
<feature type="region of interest" description="Disordered" evidence="1">
    <location>
        <begin position="464"/>
        <end position="523"/>
    </location>
</feature>
<feature type="region of interest" description="Disordered" evidence="1">
    <location>
        <begin position="281"/>
        <end position="327"/>
    </location>
</feature>
<keyword evidence="2" id="KW-1133">Transmembrane helix</keyword>
<feature type="compositionally biased region" description="Polar residues" evidence="1">
    <location>
        <begin position="223"/>
        <end position="249"/>
    </location>
</feature>
<dbReference type="InterPro" id="IPR015943">
    <property type="entry name" value="WD40/YVTN_repeat-like_dom_sf"/>
</dbReference>
<dbReference type="PROSITE" id="PS00028">
    <property type="entry name" value="ZINC_FINGER_C2H2_1"/>
    <property type="match status" value="1"/>
</dbReference>
<sequence length="1052" mass="115788">MASDEASANAAPSEEGQTKGFFCFVCRIHYPRNEALQHVHSMLHHIALDKVLDKDTKHCCEVCGGRTMSLRQYEQHISCEAHTRTLNSMVSKNIQPKSIFHTLSGAAIDIIMNCTEGLTKKQEKQENGKNLTKESATNTQQQTLKSENNGEPFTYLERGKDIDFTSDHLDQNAIIFGQPNQKSSQKKAEASSSTRRKVDTSVMIRQIRKELGLKPAKTETRKQNVQVQPSKSNVEKSTQASSKSIQSNAKENEQKGGESGKDQPGIGFKVNWADILAKMTSRETGEQPRNDTELSIPQAAVSAHPTSTELTVKVEEDRKRGGRKRRKRTNVVRTIAAIWLLSFSLCSVPLTVSFIFLQNEDVCDKAPNVKKNKSQKADQSSLDRLYSVSLMEDQLNLQLQELDKTIVQTRNTLQNYLVLREKCLADVNSLRAQRIEILQGMKDGFGGTSNSEQPSTSAVVSALAAPSSPSLCPSQAKQETSETPLISVIPQIKTPDVASTNQPLSNSNLPQPMPPKTSSITPTTLSNTLLQQDTSLLTTPATITTPVASEKVQSSSKRRQKTEKAKVKENNSKDATVALEDDDLEVIEPDNGVVINLDESDNEESTKEVMKQLGDEEEEREEDAGSTSAVTKEKRGGGSTEAILKKKEAALENDEDNSVAETQKEHRNANAASSPKTDTSSPQSPTDELEPCLGDFEKHSAAVTALQIYDGLLYTCSGDCTARAYNLQTNECVGVFEGHSNKINSLLVTAIMNLPPKLFTGSSDQTIRCFSIKTKKCLQELSLPDRVLCLHEDWNILYAGLANGSVTSFDLKTLKELDVFECHGPRGISCLSSAQEGARRVLLVGSYDSTISVRDAKSGLLLRTLEGHSKTVLCLKVANELVFSGSSDTSVHAHNIHTGELVRIYKGHGHAVTSIVILGKVMVTACLDKLVRVYELQSHDRLQVYGGHSDMVMCMAVHKSVMYTGCYDGSIQAVKLNLLKNFRCLWQNCTLIFGVAEHLVQHLVSDHTNPSLQTVKCRWKSCTAFFSTQTAVRQELPAHMQSHVETDSEIHP</sequence>
<dbReference type="Proteomes" id="UP001460270">
    <property type="component" value="Unassembled WGS sequence"/>
</dbReference>
<feature type="compositionally biased region" description="Polar residues" evidence="1">
    <location>
        <begin position="475"/>
        <end position="484"/>
    </location>
</feature>
<keyword evidence="2" id="KW-0472">Membrane</keyword>
<keyword evidence="5" id="KW-1185">Reference proteome</keyword>
<dbReference type="AlphaFoldDB" id="A0AAW0P2N8"/>
<feature type="compositionally biased region" description="Basic and acidic residues" evidence="1">
    <location>
        <begin position="250"/>
        <end position="261"/>
    </location>
</feature>
<evidence type="ECO:0000256" key="1">
    <source>
        <dbReference type="SAM" id="MobiDB-lite"/>
    </source>
</evidence>
<dbReference type="InterPro" id="IPR001680">
    <property type="entry name" value="WD40_rpt"/>
</dbReference>
<feature type="compositionally biased region" description="Polar residues" evidence="1">
    <location>
        <begin position="128"/>
        <end position="151"/>
    </location>
</feature>
<dbReference type="GO" id="GO:0016020">
    <property type="term" value="C:membrane"/>
    <property type="evidence" value="ECO:0007669"/>
    <property type="project" value="TreeGrafter"/>
</dbReference>
<dbReference type="Pfam" id="PF00400">
    <property type="entry name" value="WD40"/>
    <property type="match status" value="3"/>
</dbReference>
<feature type="compositionally biased region" description="Basic and acidic residues" evidence="1">
    <location>
        <begin position="207"/>
        <end position="222"/>
    </location>
</feature>
<dbReference type="EMBL" id="JBBPFD010000011">
    <property type="protein sequence ID" value="KAK7907666.1"/>
    <property type="molecule type" value="Genomic_DNA"/>
</dbReference>
<dbReference type="PANTHER" id="PTHR14435">
    <property type="entry name" value="ZINC FINGER PROTEIN 106"/>
    <property type="match status" value="1"/>
</dbReference>
<dbReference type="CDD" id="cd00200">
    <property type="entry name" value="WD40"/>
    <property type="match status" value="1"/>
</dbReference>
<feature type="compositionally biased region" description="Basic and acidic residues" evidence="1">
    <location>
        <begin position="562"/>
        <end position="572"/>
    </location>
</feature>
<protein>
    <recommendedName>
        <fullName evidence="3">C2H2-type domain-containing protein</fullName>
    </recommendedName>
</protein>
<feature type="region of interest" description="Disordered" evidence="1">
    <location>
        <begin position="175"/>
        <end position="266"/>
    </location>
</feature>
<feature type="compositionally biased region" description="Low complexity" evidence="1">
    <location>
        <begin position="464"/>
        <end position="474"/>
    </location>
</feature>
<dbReference type="FunFam" id="2.130.10.10:FF:000114">
    <property type="entry name" value="zinc finger protein 106 isoform X1"/>
    <property type="match status" value="1"/>
</dbReference>
<feature type="transmembrane region" description="Helical" evidence="2">
    <location>
        <begin position="331"/>
        <end position="357"/>
    </location>
</feature>
<accession>A0AAW0P2N8</accession>
<dbReference type="PANTHER" id="PTHR14435:SF2">
    <property type="entry name" value="ZINC FINGER PROTEIN 106"/>
    <property type="match status" value="1"/>
</dbReference>
<gene>
    <name evidence="4" type="ORF">WMY93_016278</name>
</gene>
<dbReference type="Gene3D" id="3.30.160.60">
    <property type="entry name" value="Classic Zinc Finger"/>
    <property type="match status" value="1"/>
</dbReference>
<dbReference type="InterPro" id="IPR042622">
    <property type="entry name" value="Znf106"/>
</dbReference>
<dbReference type="SUPFAM" id="SSF50978">
    <property type="entry name" value="WD40 repeat-like"/>
    <property type="match status" value="1"/>
</dbReference>
<name>A0AAW0P2N8_9GOBI</name>
<dbReference type="InterPro" id="IPR013087">
    <property type="entry name" value="Znf_C2H2_type"/>
</dbReference>
<dbReference type="GO" id="GO:0005829">
    <property type="term" value="C:cytosol"/>
    <property type="evidence" value="ECO:0007669"/>
    <property type="project" value="TreeGrafter"/>
</dbReference>